<evidence type="ECO:0000313" key="7">
    <source>
        <dbReference type="EMBL" id="OQA51942.1"/>
    </source>
</evidence>
<evidence type="ECO:0000256" key="5">
    <source>
        <dbReference type="RuleBase" id="RU003690"/>
    </source>
</evidence>
<dbReference type="PANTHER" id="PTHR10353:SF209">
    <property type="entry name" value="GALACTOLIPID GALACTOSYLTRANSFERASE SFR2, CHLOROPLASTIC"/>
    <property type="match status" value="1"/>
</dbReference>
<evidence type="ECO:0000256" key="1">
    <source>
        <dbReference type="ARBA" id="ARBA00010838"/>
    </source>
</evidence>
<dbReference type="InterPro" id="IPR033132">
    <property type="entry name" value="GH_1_N_CS"/>
</dbReference>
<dbReference type="PRINTS" id="PR00131">
    <property type="entry name" value="GLHYDRLASE1"/>
</dbReference>
<evidence type="ECO:0000256" key="3">
    <source>
        <dbReference type="ARBA" id="ARBA00023295"/>
    </source>
</evidence>
<keyword evidence="2 6" id="KW-0378">Hydrolase</keyword>
<dbReference type="GO" id="GO:0005975">
    <property type="term" value="P:carbohydrate metabolic process"/>
    <property type="evidence" value="ECO:0007669"/>
    <property type="project" value="InterPro"/>
</dbReference>
<dbReference type="GO" id="GO:0008422">
    <property type="term" value="F:beta-glucosidase activity"/>
    <property type="evidence" value="ECO:0007669"/>
    <property type="project" value="UniProtKB-EC"/>
</dbReference>
<dbReference type="PROSITE" id="PS00653">
    <property type="entry name" value="GLYCOSYL_HYDROL_F1_2"/>
    <property type="match status" value="1"/>
</dbReference>
<reference evidence="7" key="1">
    <citation type="submission" date="2017-02" db="EMBL/GenBank/DDBJ databases">
        <title>Delving into the versatile metabolic prowess of the omnipresent phylum Bacteroidetes.</title>
        <authorList>
            <person name="Nobu M.K."/>
            <person name="Mei R."/>
            <person name="Narihiro T."/>
            <person name="Kuroda K."/>
            <person name="Liu W.-T."/>
        </authorList>
    </citation>
    <scope>NUCLEOTIDE SEQUENCE</scope>
    <source>
        <strain evidence="7">ADurb.Bin280</strain>
    </source>
</reference>
<dbReference type="EMBL" id="MWBO01000055">
    <property type="protein sequence ID" value="OQA51942.1"/>
    <property type="molecule type" value="Genomic_DNA"/>
</dbReference>
<feature type="active site" description="Nucleophile" evidence="4">
    <location>
        <position position="326"/>
    </location>
</feature>
<gene>
    <name evidence="7" type="primary">bglA</name>
    <name evidence="7" type="ORF">BWY43_00745</name>
</gene>
<dbReference type="SUPFAM" id="SSF51445">
    <property type="entry name" value="(Trans)glycosidases"/>
    <property type="match status" value="1"/>
</dbReference>
<comment type="similarity">
    <text evidence="1 5">Belongs to the glycosyl hydrolase 1 family.</text>
</comment>
<dbReference type="AlphaFoldDB" id="A0A1V5SD34"/>
<protein>
    <submittedName>
        <fullName evidence="7">Beta-glucosidase A</fullName>
        <ecNumber evidence="7">3.2.1.21</ecNumber>
    </submittedName>
</protein>
<comment type="caution">
    <text evidence="7">The sequence shown here is derived from an EMBL/GenBank/DDBJ whole genome shotgun (WGS) entry which is preliminary data.</text>
</comment>
<dbReference type="InterPro" id="IPR017853">
    <property type="entry name" value="GH"/>
</dbReference>
<accession>A0A1V5SD34</accession>
<organism evidence="7">
    <name type="scientific">candidate division WS2 bacterium ADurb.Bin280</name>
    <dbReference type="NCBI Taxonomy" id="1852829"/>
    <lineage>
        <taxon>Bacteria</taxon>
        <taxon>candidate division WS2</taxon>
    </lineage>
</organism>
<evidence type="ECO:0000256" key="6">
    <source>
        <dbReference type="RuleBase" id="RU004468"/>
    </source>
</evidence>
<dbReference type="Proteomes" id="UP000485367">
    <property type="component" value="Unassembled WGS sequence"/>
</dbReference>
<keyword evidence="3 6" id="KW-0326">Glycosidase</keyword>
<dbReference type="InterPro" id="IPR001360">
    <property type="entry name" value="Glyco_hydro_1"/>
</dbReference>
<name>A0A1V5SD34_9BACT</name>
<dbReference type="Pfam" id="PF00232">
    <property type="entry name" value="Glyco_hydro_1"/>
    <property type="match status" value="2"/>
</dbReference>
<sequence length="418" mass="49484">MFENFPKDFFWGASTSSHQVEGGNDNNWTQFEKENAQLLADNASKTSFFLDENARQARKVENYISGDACDHYNLFENDIYLSNKLGLNAYRFSIEWSRIEPQKGMFDKEAIAHYKKMIRVLRAYKMEPFVTIWHWTLPKWFADQGAFQKRKNIKYFLRFVKKISLEMGQDVKYFITLNEPEVYSANSYFTGKWPPQKKGILNYSRVLNNLIIAHVGAYAIIKKENPSAMVGIAKNNNYFQVASKTFFNRVLKKIADKYWNDYFLKKISSFQDFIGLNYYFRNTIDGWYFRNKNSKTSDLGWDLYPEGIFNVLEDLKKYKKPIFITENGLADAKDRYRKWFINQTVKSIDKALEAGVDVRGYLHWSLLDNFEWAEGFWPRFGLIEVDYKTQKREFRPSALHYGKIISSFKRKKSLKTEK</sequence>
<proteinExistence type="inferred from homology"/>
<evidence type="ECO:0000256" key="4">
    <source>
        <dbReference type="PROSITE-ProRule" id="PRU10055"/>
    </source>
</evidence>
<dbReference type="InterPro" id="IPR018120">
    <property type="entry name" value="Glyco_hydro_1_AS"/>
</dbReference>
<dbReference type="PANTHER" id="PTHR10353">
    <property type="entry name" value="GLYCOSYL HYDROLASE"/>
    <property type="match status" value="1"/>
</dbReference>
<evidence type="ECO:0000256" key="2">
    <source>
        <dbReference type="ARBA" id="ARBA00022801"/>
    </source>
</evidence>
<dbReference type="EC" id="3.2.1.21" evidence="7"/>
<dbReference type="Gene3D" id="3.20.20.80">
    <property type="entry name" value="Glycosidases"/>
    <property type="match status" value="1"/>
</dbReference>
<dbReference type="PROSITE" id="PS00572">
    <property type="entry name" value="GLYCOSYL_HYDROL_F1_1"/>
    <property type="match status" value="1"/>
</dbReference>